<proteinExistence type="inferred from homology"/>
<name>A0ABS8D6Z6_9NEIS</name>
<dbReference type="InterPro" id="IPR036291">
    <property type="entry name" value="NAD(P)-bd_dom_sf"/>
</dbReference>
<organism evidence="3 4">
    <name type="scientific">Leeia speluncae</name>
    <dbReference type="NCBI Taxonomy" id="2884804"/>
    <lineage>
        <taxon>Bacteria</taxon>
        <taxon>Pseudomonadati</taxon>
        <taxon>Pseudomonadota</taxon>
        <taxon>Betaproteobacteria</taxon>
        <taxon>Neisseriales</taxon>
        <taxon>Leeiaceae</taxon>
        <taxon>Leeia</taxon>
    </lineage>
</organism>
<dbReference type="PANTHER" id="PTHR44196:SF1">
    <property type="entry name" value="DEHYDROGENASE_REDUCTASE SDR FAMILY MEMBER 7B"/>
    <property type="match status" value="1"/>
</dbReference>
<dbReference type="Pfam" id="PF00106">
    <property type="entry name" value="adh_short"/>
    <property type="match status" value="1"/>
</dbReference>
<dbReference type="PANTHER" id="PTHR44196">
    <property type="entry name" value="DEHYDROGENASE/REDUCTASE SDR FAMILY MEMBER 7B"/>
    <property type="match status" value="1"/>
</dbReference>
<evidence type="ECO:0000256" key="1">
    <source>
        <dbReference type="ARBA" id="ARBA00006484"/>
    </source>
</evidence>
<evidence type="ECO:0000313" key="3">
    <source>
        <dbReference type="EMBL" id="MCB6183968.1"/>
    </source>
</evidence>
<keyword evidence="4" id="KW-1185">Reference proteome</keyword>
<accession>A0ABS8D6Z6</accession>
<dbReference type="SUPFAM" id="SSF51735">
    <property type="entry name" value="NAD(P)-binding Rossmann-fold domains"/>
    <property type="match status" value="1"/>
</dbReference>
<protein>
    <submittedName>
        <fullName evidence="3">SDR family NAD(P)-dependent oxidoreductase</fullName>
    </submittedName>
</protein>
<comment type="caution">
    <text evidence="3">The sequence shown here is derived from an EMBL/GenBank/DDBJ whole genome shotgun (WGS) entry which is preliminary data.</text>
</comment>
<dbReference type="EMBL" id="JAJBZT010000005">
    <property type="protein sequence ID" value="MCB6183968.1"/>
    <property type="molecule type" value="Genomic_DNA"/>
</dbReference>
<evidence type="ECO:0000313" key="4">
    <source>
        <dbReference type="Proteomes" id="UP001165395"/>
    </source>
</evidence>
<dbReference type="InterPro" id="IPR002347">
    <property type="entry name" value="SDR_fam"/>
</dbReference>
<dbReference type="Gene3D" id="3.40.50.720">
    <property type="entry name" value="NAD(P)-binding Rossmann-like Domain"/>
    <property type="match status" value="1"/>
</dbReference>
<gene>
    <name evidence="3" type="ORF">LIN78_10470</name>
</gene>
<dbReference type="PRINTS" id="PR00081">
    <property type="entry name" value="GDHRDH"/>
</dbReference>
<dbReference type="RefSeq" id="WP_227180750.1">
    <property type="nucleotide sequence ID" value="NZ_JAJBZT010000005.1"/>
</dbReference>
<keyword evidence="2" id="KW-0560">Oxidoreductase</keyword>
<evidence type="ECO:0000256" key="2">
    <source>
        <dbReference type="ARBA" id="ARBA00023002"/>
    </source>
</evidence>
<reference evidence="3" key="1">
    <citation type="submission" date="2021-10" db="EMBL/GenBank/DDBJ databases">
        <title>The complete genome sequence of Leeia sp. TBRC 13508.</title>
        <authorList>
            <person name="Charoenyingcharoen P."/>
            <person name="Yukphan P."/>
        </authorList>
    </citation>
    <scope>NUCLEOTIDE SEQUENCE</scope>
    <source>
        <strain evidence="3">TBRC 13508</strain>
    </source>
</reference>
<dbReference type="Proteomes" id="UP001165395">
    <property type="component" value="Unassembled WGS sequence"/>
</dbReference>
<comment type="similarity">
    <text evidence="1">Belongs to the short-chain dehydrogenases/reductases (SDR) family.</text>
</comment>
<sequence>MWSTLNPTFSSLAGKRVWIIGASSGIGAALATQALHEGAQVILSARRIDALMQVAKQHQAAQLLPFDVCEVALWQSAFETIVESGQGVDLVVFCAGDYLPERAWDVTPESAKKTINVNLMSVYSGLSTILPAMMERGSGGIVLVASVAGYVGLPNASVYGPSKAALINLAEVLYTDLHPKGIGVYLVNPGFVKTPLTAKNEFEMPALQTPEQAAGAIWQGVKRGRFEIHFPWRFTTVLKLIRWLPYRWQFALMSKLVSE</sequence>